<dbReference type="EMBL" id="RCIY01000055">
    <property type="protein sequence ID" value="TGG83559.1"/>
    <property type="molecule type" value="Genomic_DNA"/>
</dbReference>
<reference evidence="2 3" key="1">
    <citation type="submission" date="2018-10" db="EMBL/GenBank/DDBJ databases">
        <title>Isolation of pseudouridimycin from Streptomyces albus DSM 40763.</title>
        <authorList>
            <person name="Rosenqvist P."/>
            <person name="Metsae-Ketelae M."/>
            <person name="Virta P."/>
        </authorList>
    </citation>
    <scope>NUCLEOTIDE SEQUENCE [LARGE SCALE GENOMIC DNA]</scope>
    <source>
        <strain evidence="2 3">DSM 40763</strain>
    </source>
</reference>
<evidence type="ECO:0000313" key="3">
    <source>
        <dbReference type="Proteomes" id="UP000298111"/>
    </source>
</evidence>
<evidence type="ECO:0000313" key="2">
    <source>
        <dbReference type="EMBL" id="TGG83559.1"/>
    </source>
</evidence>
<name>A0A8H1LEV0_9ACTN</name>
<protein>
    <submittedName>
        <fullName evidence="2">Uncharacterized protein</fullName>
    </submittedName>
</protein>
<sequence>MTLGLLAALVVVGGIASVRGGEEGTTEAKPDKKAAAPAEDAEPQSGAKSGAKAGSAAEDGKQSAKSQTEQFKAHIEETGTAQQKEAAKYVTSVTGADKRNDIMDSAEIHTDYTGGLTGPHNGDGKLLASAFATWKHSKNGLVTVYDAEGQVLSNGNY</sequence>
<feature type="compositionally biased region" description="Basic and acidic residues" evidence="1">
    <location>
        <begin position="20"/>
        <end position="34"/>
    </location>
</feature>
<comment type="caution">
    <text evidence="2">The sequence shown here is derived from an EMBL/GenBank/DDBJ whole genome shotgun (WGS) entry which is preliminary data.</text>
</comment>
<feature type="compositionally biased region" description="Low complexity" evidence="1">
    <location>
        <begin position="35"/>
        <end position="57"/>
    </location>
</feature>
<evidence type="ECO:0000256" key="1">
    <source>
        <dbReference type="SAM" id="MobiDB-lite"/>
    </source>
</evidence>
<dbReference type="AlphaFoldDB" id="A0A8H1LEV0"/>
<feature type="region of interest" description="Disordered" evidence="1">
    <location>
        <begin position="17"/>
        <end position="88"/>
    </location>
</feature>
<dbReference type="Proteomes" id="UP000298111">
    <property type="component" value="Unassembled WGS sequence"/>
</dbReference>
<organism evidence="2 3">
    <name type="scientific">Streptomyces albus</name>
    <dbReference type="NCBI Taxonomy" id="1888"/>
    <lineage>
        <taxon>Bacteria</taxon>
        <taxon>Bacillati</taxon>
        <taxon>Actinomycetota</taxon>
        <taxon>Actinomycetes</taxon>
        <taxon>Kitasatosporales</taxon>
        <taxon>Streptomycetaceae</taxon>
        <taxon>Streptomyces</taxon>
    </lineage>
</organism>
<gene>
    <name evidence="2" type="ORF">D8771_14555</name>
</gene>
<proteinExistence type="predicted"/>
<accession>A0A8H1LEV0</accession>